<evidence type="ECO:0000256" key="1">
    <source>
        <dbReference type="ARBA" id="ARBA00004370"/>
    </source>
</evidence>
<protein>
    <recommendedName>
        <fullName evidence="8">Calponin-homology (CH) domain-containing protein</fullName>
    </recommendedName>
</protein>
<evidence type="ECO:0000256" key="3">
    <source>
        <dbReference type="ARBA" id="ARBA00022737"/>
    </source>
</evidence>
<evidence type="ECO:0000256" key="6">
    <source>
        <dbReference type="ARBA" id="ARBA00023203"/>
    </source>
</evidence>
<comment type="subcellular location">
    <subcellularLocation>
        <location evidence="1">Membrane</location>
    </subcellularLocation>
</comment>
<evidence type="ECO:0000259" key="8">
    <source>
        <dbReference type="PROSITE" id="PS50021"/>
    </source>
</evidence>
<keyword evidence="6" id="KW-0009">Actin-binding</keyword>
<dbReference type="Pfam" id="PF00307">
    <property type="entry name" value="CH"/>
    <property type="match status" value="2"/>
</dbReference>
<keyword evidence="5" id="KW-0472">Membrane</keyword>
<dbReference type="OrthoDB" id="6627073at2759"/>
<dbReference type="PROSITE" id="PS00019">
    <property type="entry name" value="ACTININ_1"/>
    <property type="match status" value="1"/>
</dbReference>
<comment type="caution">
    <text evidence="9">The sequence shown here is derived from an EMBL/GenBank/DDBJ whole genome shotgun (WGS) entry which is preliminary data.</text>
</comment>
<dbReference type="GO" id="GO:0005640">
    <property type="term" value="C:nuclear outer membrane"/>
    <property type="evidence" value="ECO:0007669"/>
    <property type="project" value="TreeGrafter"/>
</dbReference>
<evidence type="ECO:0000256" key="4">
    <source>
        <dbReference type="ARBA" id="ARBA00022989"/>
    </source>
</evidence>
<organism evidence="9 10">
    <name type="scientific">Leptotrombidium deliense</name>
    <dbReference type="NCBI Taxonomy" id="299467"/>
    <lineage>
        <taxon>Eukaryota</taxon>
        <taxon>Metazoa</taxon>
        <taxon>Ecdysozoa</taxon>
        <taxon>Arthropoda</taxon>
        <taxon>Chelicerata</taxon>
        <taxon>Arachnida</taxon>
        <taxon>Acari</taxon>
        <taxon>Acariformes</taxon>
        <taxon>Trombidiformes</taxon>
        <taxon>Prostigmata</taxon>
        <taxon>Anystina</taxon>
        <taxon>Parasitengona</taxon>
        <taxon>Trombiculoidea</taxon>
        <taxon>Trombiculidae</taxon>
        <taxon>Leptotrombidium</taxon>
    </lineage>
</organism>
<proteinExistence type="predicted"/>
<keyword evidence="2" id="KW-0812">Transmembrane</keyword>
<dbReference type="InterPro" id="IPR001589">
    <property type="entry name" value="Actinin_actin-bd_CS"/>
</dbReference>
<feature type="non-terminal residue" evidence="9">
    <location>
        <position position="350"/>
    </location>
</feature>
<feature type="compositionally biased region" description="Polar residues" evidence="7">
    <location>
        <begin position="16"/>
        <end position="25"/>
    </location>
</feature>
<keyword evidence="10" id="KW-1185">Reference proteome</keyword>
<dbReference type="PANTHER" id="PTHR47535:SF1">
    <property type="entry name" value="NESPRIN-1"/>
    <property type="match status" value="1"/>
</dbReference>
<dbReference type="PROSITE" id="PS00020">
    <property type="entry name" value="ACTININ_2"/>
    <property type="match status" value="1"/>
</dbReference>
<keyword evidence="4" id="KW-1133">Transmembrane helix</keyword>
<dbReference type="STRING" id="299467.A0A443S618"/>
<sequence>MPSSVEQLHESRRSQSADVSEASNEYNEDTIPSIYNMNNSRYRRTSFDQEGVGEDDDYCSFIDEKERVQKKVFTNWINSHVPNCIQNDIVEELRDGTKLIALIHALSGVRLKEERGRRLRRIHYISNVNKVLDFCAERGIRLVNIHAPEIVDGNPRIILGLIWHLILRFHIEEYIRLANLEGMGNKPSLRNESPYRRDQHPDTQTAKSVRQHLLDNLNRQFPINATDFGPFWRDGEAFLTLIDAIHPQLRAREKGRAVMTNRARLQLAFDLAEQELGIKRLLDPEDIDVDRPDERSIMTYVSQFLNRPRISKPIDEPLHVTTTHEVYTESVQQHLLPHYTSDVITKWVDY</sequence>
<keyword evidence="3" id="KW-0677">Repeat</keyword>
<dbReference type="InterPro" id="IPR036872">
    <property type="entry name" value="CH_dom_sf"/>
</dbReference>
<dbReference type="InterPro" id="IPR001715">
    <property type="entry name" value="CH_dom"/>
</dbReference>
<dbReference type="GO" id="GO:0005737">
    <property type="term" value="C:cytoplasm"/>
    <property type="evidence" value="ECO:0007669"/>
    <property type="project" value="TreeGrafter"/>
</dbReference>
<name>A0A443S618_9ACAR</name>
<dbReference type="PROSITE" id="PS50021">
    <property type="entry name" value="CH"/>
    <property type="match status" value="2"/>
</dbReference>
<dbReference type="VEuPathDB" id="VectorBase:LDEU009099"/>
<evidence type="ECO:0000313" key="9">
    <source>
        <dbReference type="EMBL" id="RWS22941.1"/>
    </source>
</evidence>
<feature type="domain" description="Calponin-homology (CH)" evidence="8">
    <location>
        <begin position="67"/>
        <end position="170"/>
    </location>
</feature>
<evidence type="ECO:0000256" key="2">
    <source>
        <dbReference type="ARBA" id="ARBA00022692"/>
    </source>
</evidence>
<dbReference type="SUPFAM" id="SSF47576">
    <property type="entry name" value="Calponin-homology domain, CH-domain"/>
    <property type="match status" value="1"/>
</dbReference>
<reference evidence="9 10" key="1">
    <citation type="journal article" date="2018" name="Gigascience">
        <title>Genomes of trombidid mites reveal novel predicted allergens and laterally-transferred genes associated with secondary metabolism.</title>
        <authorList>
            <person name="Dong X."/>
            <person name="Chaisiri K."/>
            <person name="Xia D."/>
            <person name="Armstrong S.D."/>
            <person name="Fang Y."/>
            <person name="Donnelly M.J."/>
            <person name="Kadowaki T."/>
            <person name="McGarry J.W."/>
            <person name="Darby A.C."/>
            <person name="Makepeace B.L."/>
        </authorList>
    </citation>
    <scope>NUCLEOTIDE SEQUENCE [LARGE SCALE GENOMIC DNA]</scope>
    <source>
        <strain evidence="9">UoL-UT</strain>
    </source>
</reference>
<dbReference type="EMBL" id="NCKV01007526">
    <property type="protein sequence ID" value="RWS22941.1"/>
    <property type="molecule type" value="Genomic_DNA"/>
</dbReference>
<evidence type="ECO:0000256" key="7">
    <source>
        <dbReference type="SAM" id="MobiDB-lite"/>
    </source>
</evidence>
<feature type="domain" description="Calponin-homology (CH)" evidence="8">
    <location>
        <begin position="207"/>
        <end position="309"/>
    </location>
</feature>
<feature type="region of interest" description="Disordered" evidence="7">
    <location>
        <begin position="1"/>
        <end position="32"/>
    </location>
</feature>
<accession>A0A443S618</accession>
<evidence type="ECO:0000313" key="10">
    <source>
        <dbReference type="Proteomes" id="UP000288716"/>
    </source>
</evidence>
<dbReference type="InterPro" id="IPR052403">
    <property type="entry name" value="LINC-complex_assoc"/>
</dbReference>
<dbReference type="PANTHER" id="PTHR47535">
    <property type="entry name" value="MUSCLE-SPECIFIC PROTEIN 300 KDA, ISOFORM G"/>
    <property type="match status" value="1"/>
</dbReference>
<evidence type="ECO:0000256" key="5">
    <source>
        <dbReference type="ARBA" id="ARBA00023136"/>
    </source>
</evidence>
<gene>
    <name evidence="9" type="ORF">B4U80_02757</name>
</gene>
<dbReference type="GO" id="GO:0007097">
    <property type="term" value="P:nuclear migration"/>
    <property type="evidence" value="ECO:0007669"/>
    <property type="project" value="TreeGrafter"/>
</dbReference>
<dbReference type="AlphaFoldDB" id="A0A443S618"/>
<dbReference type="Gene3D" id="1.10.418.10">
    <property type="entry name" value="Calponin-like domain"/>
    <property type="match status" value="2"/>
</dbReference>
<dbReference type="SMART" id="SM00033">
    <property type="entry name" value="CH"/>
    <property type="match status" value="2"/>
</dbReference>
<dbReference type="Proteomes" id="UP000288716">
    <property type="component" value="Unassembled WGS sequence"/>
</dbReference>
<dbReference type="GO" id="GO:0051015">
    <property type="term" value="F:actin filament binding"/>
    <property type="evidence" value="ECO:0007669"/>
    <property type="project" value="TreeGrafter"/>
</dbReference>
<dbReference type="GO" id="GO:0034993">
    <property type="term" value="C:meiotic nuclear membrane microtubule tethering complex"/>
    <property type="evidence" value="ECO:0007669"/>
    <property type="project" value="TreeGrafter"/>
</dbReference>